<dbReference type="PANTHER" id="PTHR40642">
    <property type="entry name" value="YALI0F31295P"/>
    <property type="match status" value="1"/>
</dbReference>
<reference evidence="2 3" key="1">
    <citation type="submission" date="2017-11" db="EMBL/GenBank/DDBJ databases">
        <authorList>
            <person name="Kracher B."/>
        </authorList>
    </citation>
    <scope>NUCLEOTIDE SEQUENCE [LARGE SCALE GENOMIC DNA]</scope>
    <source>
        <strain evidence="2 3">RACE1</strain>
    </source>
</reference>
<evidence type="ECO:0000313" key="3">
    <source>
        <dbReference type="Proteomes" id="UP000275772"/>
    </source>
</evidence>
<dbReference type="Pfam" id="PF12720">
    <property type="entry name" value="DUF3807"/>
    <property type="match status" value="1"/>
</dbReference>
<dbReference type="Proteomes" id="UP000275772">
    <property type="component" value="Unassembled WGS sequence"/>
</dbReference>
<organism evidence="2 3">
    <name type="scientific">Blumeria hordei</name>
    <name type="common">Barley powdery mildew</name>
    <name type="synonym">Blumeria graminis f. sp. hordei</name>
    <dbReference type="NCBI Taxonomy" id="2867405"/>
    <lineage>
        <taxon>Eukaryota</taxon>
        <taxon>Fungi</taxon>
        <taxon>Dikarya</taxon>
        <taxon>Ascomycota</taxon>
        <taxon>Pezizomycotina</taxon>
        <taxon>Leotiomycetes</taxon>
        <taxon>Erysiphales</taxon>
        <taxon>Erysiphaceae</taxon>
        <taxon>Blumeria</taxon>
    </lineage>
</organism>
<sequence>MSINISQEELFEFHTAHFSEINVDHFAENFLGPVALNPEDHLGYYEDGSERTLTDAQICIFRHTEIQNLYRERQYMRESNGEMNADNPPEIQITKSSDASCSSSNKTNVKRPSNKERKALKAKQKGYFKPNNKPDLRKRTWDKVEPGYGSLNYDEAQGGVDSNQPRSLQRRRISYGEP</sequence>
<proteinExistence type="predicted"/>
<gene>
    <name evidence="2" type="ORF">BLGHR1_16691</name>
</gene>
<protein>
    <submittedName>
        <fullName evidence="2">Uncharacterized protein</fullName>
    </submittedName>
</protein>
<feature type="compositionally biased region" description="Basic residues" evidence="1">
    <location>
        <begin position="168"/>
        <end position="178"/>
    </location>
</feature>
<accession>A0A383V210</accession>
<name>A0A383V210_BLUHO</name>
<dbReference type="AlphaFoldDB" id="A0A383V210"/>
<evidence type="ECO:0000313" key="2">
    <source>
        <dbReference type="EMBL" id="SZF05888.1"/>
    </source>
</evidence>
<dbReference type="InterPro" id="IPR024526">
    <property type="entry name" value="DUF3807"/>
</dbReference>
<dbReference type="VEuPathDB" id="FungiDB:BLGHR1_16691"/>
<feature type="compositionally biased region" description="Basic and acidic residues" evidence="1">
    <location>
        <begin position="132"/>
        <end position="145"/>
    </location>
</feature>
<evidence type="ECO:0000256" key="1">
    <source>
        <dbReference type="SAM" id="MobiDB-lite"/>
    </source>
</evidence>
<dbReference type="PANTHER" id="PTHR40642:SF1">
    <property type="entry name" value="YALI0F31295P"/>
    <property type="match status" value="1"/>
</dbReference>
<dbReference type="EMBL" id="UNSH01000086">
    <property type="protein sequence ID" value="SZF05888.1"/>
    <property type="molecule type" value="Genomic_DNA"/>
</dbReference>
<feature type="region of interest" description="Disordered" evidence="1">
    <location>
        <begin position="80"/>
        <end position="178"/>
    </location>
</feature>